<dbReference type="EMBL" id="PEBW01000003">
    <property type="protein sequence ID" value="PTQ52205.1"/>
    <property type="molecule type" value="Genomic_DNA"/>
</dbReference>
<dbReference type="InterPro" id="IPR038157">
    <property type="entry name" value="FeoA_core_dom"/>
</dbReference>
<dbReference type="InterPro" id="IPR008988">
    <property type="entry name" value="Transcriptional_repressor_C"/>
</dbReference>
<dbReference type="InterPro" id="IPR007167">
    <property type="entry name" value="Fe-transptr_FeoA-like"/>
</dbReference>
<reference evidence="3 4" key="1">
    <citation type="submission" date="2017-08" db="EMBL/GenBank/DDBJ databases">
        <title>Burning lignite coal seam in the remote Altai Mountains harbors a hydrogen-driven thermophilic microbial community.</title>
        <authorList>
            <person name="Kadnikov V.V."/>
            <person name="Mardanov A.V."/>
            <person name="Ivasenko D."/>
            <person name="Beletsky A.V."/>
            <person name="Karnachuk O.V."/>
            <person name="Ravin N.V."/>
        </authorList>
    </citation>
    <scope>NUCLEOTIDE SEQUENCE [LARGE SCALE GENOMIC DNA]</scope>
    <source>
        <strain evidence="3">AL31</strain>
    </source>
</reference>
<dbReference type="Pfam" id="PF04023">
    <property type="entry name" value="FeoA"/>
    <property type="match status" value="1"/>
</dbReference>
<dbReference type="GO" id="GO:0046914">
    <property type="term" value="F:transition metal ion binding"/>
    <property type="evidence" value="ECO:0007669"/>
    <property type="project" value="InterPro"/>
</dbReference>
<proteinExistence type="predicted"/>
<dbReference type="PANTHER" id="PTHR42954:SF2">
    <property type="entry name" value="FE(2+) TRANSPORT PROTEIN A"/>
    <property type="match status" value="1"/>
</dbReference>
<dbReference type="Gene3D" id="2.30.30.90">
    <property type="match status" value="1"/>
</dbReference>
<dbReference type="InterPro" id="IPR052713">
    <property type="entry name" value="FeoA"/>
</dbReference>
<protein>
    <submittedName>
        <fullName evidence="3">Ferrous iron transport protein A</fullName>
    </submittedName>
</protein>
<accession>A0A2T5G7N9</accession>
<dbReference type="Proteomes" id="UP000244016">
    <property type="component" value="Unassembled WGS sequence"/>
</dbReference>
<name>A0A2T5G7N9_9BACL</name>
<evidence type="ECO:0000313" key="4">
    <source>
        <dbReference type="Proteomes" id="UP000244016"/>
    </source>
</evidence>
<comment type="caution">
    <text evidence="3">The sequence shown here is derived from an EMBL/GenBank/DDBJ whole genome shotgun (WGS) entry which is preliminary data.</text>
</comment>
<feature type="domain" description="Ferrous iron transporter FeoA-like" evidence="2">
    <location>
        <begin position="5"/>
        <end position="77"/>
    </location>
</feature>
<organism evidence="3 4">
    <name type="scientific">Brockia lithotrophica</name>
    <dbReference type="NCBI Taxonomy" id="933949"/>
    <lineage>
        <taxon>Bacteria</taxon>
        <taxon>Bacillati</taxon>
        <taxon>Bacillota</taxon>
        <taxon>Bacilli</taxon>
        <taxon>Bacillales</taxon>
        <taxon>Bacillales Family X. Incertae Sedis</taxon>
        <taxon>Brockia</taxon>
    </lineage>
</organism>
<sequence>MNELPTLDTLPVGGRGKVARIAAPGHIRQRLFTMGITPGTTLTVRGVAPLGDPIDVEVRGYDLSLRREEAKYIYVEVI</sequence>
<dbReference type="SMART" id="SM00899">
    <property type="entry name" value="FeoA"/>
    <property type="match status" value="1"/>
</dbReference>
<keyword evidence="1" id="KW-0408">Iron</keyword>
<dbReference type="AlphaFoldDB" id="A0A2T5G7N9"/>
<evidence type="ECO:0000256" key="1">
    <source>
        <dbReference type="ARBA" id="ARBA00023004"/>
    </source>
</evidence>
<dbReference type="PANTHER" id="PTHR42954">
    <property type="entry name" value="FE(2+) TRANSPORT PROTEIN A"/>
    <property type="match status" value="1"/>
</dbReference>
<evidence type="ECO:0000259" key="2">
    <source>
        <dbReference type="SMART" id="SM00899"/>
    </source>
</evidence>
<dbReference type="SUPFAM" id="SSF50037">
    <property type="entry name" value="C-terminal domain of transcriptional repressors"/>
    <property type="match status" value="1"/>
</dbReference>
<gene>
    <name evidence="3" type="ORF">BLITH_1172</name>
</gene>
<evidence type="ECO:0000313" key="3">
    <source>
        <dbReference type="EMBL" id="PTQ52205.1"/>
    </source>
</evidence>